<organism evidence="3 4">
    <name type="scientific">Mycena albidolilacea</name>
    <dbReference type="NCBI Taxonomy" id="1033008"/>
    <lineage>
        <taxon>Eukaryota</taxon>
        <taxon>Fungi</taxon>
        <taxon>Dikarya</taxon>
        <taxon>Basidiomycota</taxon>
        <taxon>Agaricomycotina</taxon>
        <taxon>Agaricomycetes</taxon>
        <taxon>Agaricomycetidae</taxon>
        <taxon>Agaricales</taxon>
        <taxon>Marasmiineae</taxon>
        <taxon>Mycenaceae</taxon>
        <taxon>Mycena</taxon>
    </lineage>
</organism>
<proteinExistence type="predicted"/>
<dbReference type="Pfam" id="PF02668">
    <property type="entry name" value="TauD"/>
    <property type="match status" value="1"/>
</dbReference>
<sequence>MAAVHSTPFPISLDPLSSEFSKLSTKSESTIYGIRVTTVAPILDPEEIKKALFETAYEPSESFWGESQASYKKPAEDPLPEGFPAKVSGPHIWDGKTLINEPDRWLHTLTAEEVEDVDQAIKHFISLALGFSAITQETFPLKVLDKALSKAVDEIINGIGLRIIRGLPVQKYDRKAQIIAFAGISAYIGEHRYRQGPSAAAIAHLRDLTAGPRLLLKVRPLEIRSSIPMRGKSSCHRASYRITDKPTRNRDIIGLLTLGKAEKGGLSQLSSVGQLYNTFSDSRRDILRTLASKYYSRYDPEGSPIIHYTEDRAIAQYGRRGFFPFFEDQSALPDNIPALTKEQHLALDALHFTAEAAALDIDLRPGDLEFFNNLSIFHARTASEDSPENTYVTHSAFCA</sequence>
<accession>A0AAD7F3K9</accession>
<keyword evidence="1" id="KW-0560">Oxidoreductase</keyword>
<evidence type="ECO:0000259" key="2">
    <source>
        <dbReference type="Pfam" id="PF02668"/>
    </source>
</evidence>
<gene>
    <name evidence="3" type="ORF">DFH08DRAFT_682357</name>
</gene>
<dbReference type="AlphaFoldDB" id="A0AAD7F3K9"/>
<dbReference type="Proteomes" id="UP001218218">
    <property type="component" value="Unassembled WGS sequence"/>
</dbReference>
<dbReference type="InterPro" id="IPR003819">
    <property type="entry name" value="TauD/TfdA-like"/>
</dbReference>
<dbReference type="Gene3D" id="3.60.130.10">
    <property type="entry name" value="Clavaminate synthase-like"/>
    <property type="match status" value="1"/>
</dbReference>
<comment type="caution">
    <text evidence="3">The sequence shown here is derived from an EMBL/GenBank/DDBJ whole genome shotgun (WGS) entry which is preliminary data.</text>
</comment>
<feature type="domain" description="TauD/TfdA-like" evidence="2">
    <location>
        <begin position="134"/>
        <end position="385"/>
    </location>
</feature>
<evidence type="ECO:0000256" key="1">
    <source>
        <dbReference type="ARBA" id="ARBA00023002"/>
    </source>
</evidence>
<protein>
    <recommendedName>
        <fullName evidence="2">TauD/TfdA-like domain-containing protein</fullName>
    </recommendedName>
</protein>
<reference evidence="3" key="1">
    <citation type="submission" date="2023-03" db="EMBL/GenBank/DDBJ databases">
        <title>Massive genome expansion in bonnet fungi (Mycena s.s.) driven by repeated elements and novel gene families across ecological guilds.</title>
        <authorList>
            <consortium name="Lawrence Berkeley National Laboratory"/>
            <person name="Harder C.B."/>
            <person name="Miyauchi S."/>
            <person name="Viragh M."/>
            <person name="Kuo A."/>
            <person name="Thoen E."/>
            <person name="Andreopoulos B."/>
            <person name="Lu D."/>
            <person name="Skrede I."/>
            <person name="Drula E."/>
            <person name="Henrissat B."/>
            <person name="Morin E."/>
            <person name="Kohler A."/>
            <person name="Barry K."/>
            <person name="LaButti K."/>
            <person name="Morin E."/>
            <person name="Salamov A."/>
            <person name="Lipzen A."/>
            <person name="Mereny Z."/>
            <person name="Hegedus B."/>
            <person name="Baldrian P."/>
            <person name="Stursova M."/>
            <person name="Weitz H."/>
            <person name="Taylor A."/>
            <person name="Grigoriev I.V."/>
            <person name="Nagy L.G."/>
            <person name="Martin F."/>
            <person name="Kauserud H."/>
        </authorList>
    </citation>
    <scope>NUCLEOTIDE SEQUENCE</scope>
    <source>
        <strain evidence="3">CBHHK002</strain>
    </source>
</reference>
<keyword evidence="4" id="KW-1185">Reference proteome</keyword>
<evidence type="ECO:0000313" key="3">
    <source>
        <dbReference type="EMBL" id="KAJ7364537.1"/>
    </source>
</evidence>
<dbReference type="EMBL" id="JARIHO010000003">
    <property type="protein sequence ID" value="KAJ7364537.1"/>
    <property type="molecule type" value="Genomic_DNA"/>
</dbReference>
<dbReference type="GO" id="GO:0016491">
    <property type="term" value="F:oxidoreductase activity"/>
    <property type="evidence" value="ECO:0007669"/>
    <property type="project" value="UniProtKB-KW"/>
</dbReference>
<name>A0AAD7F3K9_9AGAR</name>
<dbReference type="SUPFAM" id="SSF51197">
    <property type="entry name" value="Clavaminate synthase-like"/>
    <property type="match status" value="1"/>
</dbReference>
<dbReference type="InterPro" id="IPR042098">
    <property type="entry name" value="TauD-like_sf"/>
</dbReference>
<evidence type="ECO:0000313" key="4">
    <source>
        <dbReference type="Proteomes" id="UP001218218"/>
    </source>
</evidence>